<dbReference type="EMBL" id="BMLV01000005">
    <property type="protein sequence ID" value="GGP05580.1"/>
    <property type="molecule type" value="Genomic_DNA"/>
</dbReference>
<gene>
    <name evidence="1" type="ORF">GCM10010992_22230</name>
</gene>
<protein>
    <recommendedName>
        <fullName evidence="3">WG containing repeat-containing protein</fullName>
    </recommendedName>
</protein>
<keyword evidence="2" id="KW-1185">Reference proteome</keyword>
<dbReference type="Proteomes" id="UP000620064">
    <property type="component" value="Unassembled WGS sequence"/>
</dbReference>
<dbReference type="InterPro" id="IPR032774">
    <property type="entry name" value="WG_beta_rep"/>
</dbReference>
<evidence type="ECO:0008006" key="3">
    <source>
        <dbReference type="Google" id="ProtNLM"/>
    </source>
</evidence>
<reference evidence="2" key="1">
    <citation type="journal article" date="2019" name="Int. J. Syst. Evol. Microbiol.">
        <title>The Global Catalogue of Microorganisms (GCM) 10K type strain sequencing project: providing services to taxonomists for standard genome sequencing and annotation.</title>
        <authorList>
            <consortium name="The Broad Institute Genomics Platform"/>
            <consortium name="The Broad Institute Genome Sequencing Center for Infectious Disease"/>
            <person name="Wu L."/>
            <person name="Ma J."/>
        </authorList>
    </citation>
    <scope>NUCLEOTIDE SEQUENCE [LARGE SCALE GENOMIC DNA]</scope>
    <source>
        <strain evidence="2">CGMCC 1.7656</strain>
    </source>
</reference>
<comment type="caution">
    <text evidence="1">The sequence shown here is derived from an EMBL/GenBank/DDBJ whole genome shotgun (WGS) entry which is preliminary data.</text>
</comment>
<evidence type="ECO:0000313" key="1">
    <source>
        <dbReference type="EMBL" id="GGP05580.1"/>
    </source>
</evidence>
<dbReference type="RefSeq" id="WP_188618200.1">
    <property type="nucleotide sequence ID" value="NZ_BMLV01000005.1"/>
</dbReference>
<evidence type="ECO:0000313" key="2">
    <source>
        <dbReference type="Proteomes" id="UP000620064"/>
    </source>
</evidence>
<name>A0ABQ2NLY9_9FLAO</name>
<accession>A0ABQ2NLY9</accession>
<dbReference type="Pfam" id="PF14903">
    <property type="entry name" value="WG_beta_rep"/>
    <property type="match status" value="2"/>
</dbReference>
<organism evidence="1 2">
    <name type="scientific">Cloacibacterium rupense</name>
    <dbReference type="NCBI Taxonomy" id="517423"/>
    <lineage>
        <taxon>Bacteria</taxon>
        <taxon>Pseudomonadati</taxon>
        <taxon>Bacteroidota</taxon>
        <taxon>Flavobacteriia</taxon>
        <taxon>Flavobacteriales</taxon>
        <taxon>Weeksellaceae</taxon>
    </lineage>
</organism>
<proteinExistence type="predicted"/>
<sequence>MKKLVHLFFVLFSVFCFGQEKDLWYPFFKNNSNTMGFKDKNGKVMIKPKFFAPFSTGNFNNIYAVNEIDGDEYYLLKNGNKVGKDSVYVFDTEYAKESEGKIKFRDKKTDKVGFFDKNGKVIIPAIYNDAGDFHNNIALVIKDAHKQKWESKSKSENHEGDCNHWSWKGGKTLAINTSGSILFEIPLDNYSHSIDYKNVYKKNALNENVDSDIYTTYKGSDGNTYSFYSPEKDFKKWFETKFLTDFKSKGKISENYFDKMVELQREGKPKHISRKIFLNKYGENCNNLIKEYLQNELEINFSDGNTFEEENKELSIELRLTPKVEKDFYQKLIIFTKIGDSFYITSTP</sequence>